<organism evidence="2 3">
    <name type="scientific">Sciurus carolinensis</name>
    <name type="common">Eastern gray squirrel</name>
    <dbReference type="NCBI Taxonomy" id="30640"/>
    <lineage>
        <taxon>Eukaryota</taxon>
        <taxon>Metazoa</taxon>
        <taxon>Chordata</taxon>
        <taxon>Craniata</taxon>
        <taxon>Vertebrata</taxon>
        <taxon>Euteleostomi</taxon>
        <taxon>Mammalia</taxon>
        <taxon>Eutheria</taxon>
        <taxon>Euarchontoglires</taxon>
        <taxon>Glires</taxon>
        <taxon>Rodentia</taxon>
        <taxon>Sciuromorpha</taxon>
        <taxon>Sciuridae</taxon>
        <taxon>Sciurinae</taxon>
        <taxon>Sciurini</taxon>
        <taxon>Sciurus</taxon>
    </lineage>
</organism>
<reference evidence="2" key="1">
    <citation type="submission" date="2020-03" db="EMBL/GenBank/DDBJ databases">
        <title>Studies in the Genomics of Life Span.</title>
        <authorList>
            <person name="Glass D."/>
        </authorList>
    </citation>
    <scope>NUCLEOTIDE SEQUENCE</scope>
    <source>
        <strain evidence="2">SUZIE</strain>
        <tissue evidence="2">Muscle</tissue>
    </source>
</reference>
<accession>A0AA41SPH9</accession>
<dbReference type="Proteomes" id="UP001166674">
    <property type="component" value="Unassembled WGS sequence"/>
</dbReference>
<dbReference type="EMBL" id="JAATJV010163296">
    <property type="protein sequence ID" value="MBZ3871258.1"/>
    <property type="molecule type" value="Genomic_DNA"/>
</dbReference>
<feature type="compositionally biased region" description="Low complexity" evidence="1">
    <location>
        <begin position="1"/>
        <end position="10"/>
    </location>
</feature>
<evidence type="ECO:0000313" key="2">
    <source>
        <dbReference type="EMBL" id="MBZ3871258.1"/>
    </source>
</evidence>
<sequence length="206" mass="22458">MSSEAETQQPPAAPPSALPTPSPAPWAAAQGSEAWAALHRWRLLLGGPIHHHRNHEQRGRDPAATRCPALSAANTKPSTMGSSAGIGGLGGLTSGEVMEGAANQGAGEQGRTVRQNMYRRYRPRFRRSLRAKDSLERMAMKRIKKIKEMRPKFSSHVNVGTAATSITNADAQKTLNHKMAKRQKQPIHQLKIRPLPRLSRAGLSKC</sequence>
<feature type="region of interest" description="Disordered" evidence="1">
    <location>
        <begin position="1"/>
        <end position="31"/>
    </location>
</feature>
<comment type="caution">
    <text evidence="2">The sequence shown here is derived from an EMBL/GenBank/DDBJ whole genome shotgun (WGS) entry which is preliminary data.</text>
</comment>
<evidence type="ECO:0000256" key="1">
    <source>
        <dbReference type="SAM" id="MobiDB-lite"/>
    </source>
</evidence>
<protein>
    <submittedName>
        <fullName evidence="2">B box-binding protein</fullName>
    </submittedName>
</protein>
<gene>
    <name evidence="2" type="ORF">SUZIE_112040</name>
</gene>
<dbReference type="AlphaFoldDB" id="A0AA41SPH9"/>
<evidence type="ECO:0000313" key="3">
    <source>
        <dbReference type="Proteomes" id="UP001166674"/>
    </source>
</evidence>
<name>A0AA41SPH9_SCICA</name>
<proteinExistence type="predicted"/>
<feature type="compositionally biased region" description="Pro residues" evidence="1">
    <location>
        <begin position="11"/>
        <end position="24"/>
    </location>
</feature>
<keyword evidence="3" id="KW-1185">Reference proteome</keyword>